<name>A0ABR7SX24_9ACTN</name>
<dbReference type="RefSeq" id="WP_187819637.1">
    <property type="nucleotide sequence ID" value="NZ_JACTVJ010000036.1"/>
</dbReference>
<keyword evidence="3" id="KW-1185">Reference proteome</keyword>
<evidence type="ECO:0000313" key="3">
    <source>
        <dbReference type="Proteomes" id="UP000642284"/>
    </source>
</evidence>
<sequence>MPLPHPDFEMYENVGRTTEQITAQREDRPTAYDLRRWADHDAREFSAKLPGENAGQSIRDWTRQLHWAHTAAELDTVAQAVLSDAHSGLAELHLFLESVAEWCELNDEPSIAARYRQHAEELSELGDRLACLSEDHLAGIYRRTNRSASAPPPRAVPAAPAAPAAPARRSAR</sequence>
<organism evidence="2 3">
    <name type="scientific">Streptomyces polyasparticus</name>
    <dbReference type="NCBI Taxonomy" id="2767826"/>
    <lineage>
        <taxon>Bacteria</taxon>
        <taxon>Bacillati</taxon>
        <taxon>Actinomycetota</taxon>
        <taxon>Actinomycetes</taxon>
        <taxon>Kitasatosporales</taxon>
        <taxon>Streptomycetaceae</taxon>
        <taxon>Streptomyces</taxon>
    </lineage>
</organism>
<dbReference type="EMBL" id="JACTVJ010000036">
    <property type="protein sequence ID" value="MBC9719215.1"/>
    <property type="molecule type" value="Genomic_DNA"/>
</dbReference>
<feature type="compositionally biased region" description="Low complexity" evidence="1">
    <location>
        <begin position="156"/>
        <end position="172"/>
    </location>
</feature>
<evidence type="ECO:0000313" key="2">
    <source>
        <dbReference type="EMBL" id="MBC9719215.1"/>
    </source>
</evidence>
<dbReference type="Proteomes" id="UP000642284">
    <property type="component" value="Unassembled WGS sequence"/>
</dbReference>
<comment type="caution">
    <text evidence="2">The sequence shown here is derived from an EMBL/GenBank/DDBJ whole genome shotgun (WGS) entry which is preliminary data.</text>
</comment>
<protein>
    <submittedName>
        <fullName evidence="2">Uncharacterized protein</fullName>
    </submittedName>
</protein>
<gene>
    <name evidence="2" type="ORF">H9Y04_42560</name>
</gene>
<accession>A0ABR7SX24</accession>
<evidence type="ECO:0000256" key="1">
    <source>
        <dbReference type="SAM" id="MobiDB-lite"/>
    </source>
</evidence>
<reference evidence="2 3" key="1">
    <citation type="submission" date="2020-08" db="EMBL/GenBank/DDBJ databases">
        <title>Genemic of Streptomyces polyaspartic.</title>
        <authorList>
            <person name="Liu W."/>
        </authorList>
    </citation>
    <scope>NUCLEOTIDE SEQUENCE [LARGE SCALE GENOMIC DNA]</scope>
    <source>
        <strain evidence="2 3">TRM66268-LWL</strain>
    </source>
</reference>
<proteinExistence type="predicted"/>
<feature type="region of interest" description="Disordered" evidence="1">
    <location>
        <begin position="143"/>
        <end position="172"/>
    </location>
</feature>